<dbReference type="EMBL" id="LDOU01000021">
    <property type="protein sequence ID" value="KLV06491.1"/>
    <property type="molecule type" value="Genomic_DNA"/>
</dbReference>
<feature type="domain" description="Dinitrogenase iron-molybdenum cofactor biosynthesis" evidence="2">
    <location>
        <begin position="11"/>
        <end position="97"/>
    </location>
</feature>
<protein>
    <recommendedName>
        <fullName evidence="2">Dinitrogenase iron-molybdenum cofactor biosynthesis domain-containing protein</fullName>
    </recommendedName>
</protein>
<proteinExistence type="predicted"/>
<evidence type="ECO:0000313" key="3">
    <source>
        <dbReference type="EMBL" id="KLV06491.1"/>
    </source>
</evidence>
<dbReference type="OrthoDB" id="6215304at2"/>
<keyword evidence="1" id="KW-0535">Nitrogen fixation</keyword>
<name>A0A0J1H3Y5_9GAMM</name>
<sequence>MSVAIALTAHSDVAGHFGKAAVFVIVDEQNREVARLENPQGRAMGCRYKKQLQQALLAQGVTTLILGNVGQRSLARLLQAGLTMIRVPARSSLAAVLNGEVPKETLTESSQGRPCKREKGSCGCGCGKPKGAVTAKIGMTRAATMTGLTRLGGVKL</sequence>
<reference evidence="3 4" key="1">
    <citation type="submission" date="2015-05" db="EMBL/GenBank/DDBJ databases">
        <title>Photobacterium galathea sp. nov.</title>
        <authorList>
            <person name="Machado H."/>
            <person name="Gram L."/>
        </authorList>
    </citation>
    <scope>NUCLEOTIDE SEQUENCE [LARGE SCALE GENOMIC DNA]</scope>
    <source>
        <strain evidence="3 4">DSM 22954</strain>
    </source>
</reference>
<dbReference type="Pfam" id="PF02579">
    <property type="entry name" value="Nitro_FeMo-Co"/>
    <property type="match status" value="1"/>
</dbReference>
<keyword evidence="4" id="KW-1185">Reference proteome</keyword>
<dbReference type="Gene3D" id="3.30.420.130">
    <property type="entry name" value="Dinitrogenase iron-molybdenum cofactor biosynthesis domain"/>
    <property type="match status" value="1"/>
</dbReference>
<dbReference type="Proteomes" id="UP000035909">
    <property type="component" value="Unassembled WGS sequence"/>
</dbReference>
<dbReference type="RefSeq" id="WP_047886838.1">
    <property type="nucleotide sequence ID" value="NZ_CP071325.1"/>
</dbReference>
<evidence type="ECO:0000313" key="4">
    <source>
        <dbReference type="Proteomes" id="UP000035909"/>
    </source>
</evidence>
<gene>
    <name evidence="3" type="ORF">ABT57_18955</name>
</gene>
<dbReference type="STRING" id="320778.ABT57_18955"/>
<accession>A0A0J1H3Y5</accession>
<dbReference type="SUPFAM" id="SSF53146">
    <property type="entry name" value="Nitrogenase accessory factor-like"/>
    <property type="match status" value="1"/>
</dbReference>
<comment type="caution">
    <text evidence="3">The sequence shown here is derived from an EMBL/GenBank/DDBJ whole genome shotgun (WGS) entry which is preliminary data.</text>
</comment>
<dbReference type="PATRIC" id="fig|320778.3.peg.4113"/>
<dbReference type="AlphaFoldDB" id="A0A0J1H3Y5"/>
<organism evidence="3 4">
    <name type="scientific">Photobacterium ganghwense</name>
    <dbReference type="NCBI Taxonomy" id="320778"/>
    <lineage>
        <taxon>Bacteria</taxon>
        <taxon>Pseudomonadati</taxon>
        <taxon>Pseudomonadota</taxon>
        <taxon>Gammaproteobacteria</taxon>
        <taxon>Vibrionales</taxon>
        <taxon>Vibrionaceae</taxon>
        <taxon>Photobacterium</taxon>
    </lineage>
</organism>
<dbReference type="InterPro" id="IPR003731">
    <property type="entry name" value="Di-Nase_FeMo-co_biosynth"/>
</dbReference>
<dbReference type="InterPro" id="IPR036105">
    <property type="entry name" value="DiNase_FeMo-co_biosyn_sf"/>
</dbReference>
<evidence type="ECO:0000256" key="1">
    <source>
        <dbReference type="ARBA" id="ARBA00023231"/>
    </source>
</evidence>
<evidence type="ECO:0000259" key="2">
    <source>
        <dbReference type="Pfam" id="PF02579"/>
    </source>
</evidence>